<reference evidence="1 2" key="1">
    <citation type="journal article" date="2016" name="DNA Res.">
        <title>The complete genome sequencing of Prevotella intermedia strain OMA14 and a subsequent fine-scale, intra-species genomic comparison reveal an unusual amplification of conjugative and mobile transposons and identify a novel Prevotella-lineage-specific repeat.</title>
        <authorList>
            <person name="Naito M."/>
            <person name="Ogura Y."/>
            <person name="Itoh T."/>
            <person name="Shoji M."/>
            <person name="Okamoto M."/>
            <person name="Hayashi T."/>
            <person name="Nakayama K."/>
        </authorList>
    </citation>
    <scope>NUCLEOTIDE SEQUENCE [LARGE SCALE GENOMIC DNA]</scope>
    <source>
        <strain evidence="1 2">OMA14</strain>
    </source>
</reference>
<dbReference type="AlphaFoldDB" id="A0A0T7APL3"/>
<name>A0A0T7APL3_PREIN</name>
<dbReference type="Proteomes" id="UP000217431">
    <property type="component" value="Chromosome II"/>
</dbReference>
<evidence type="ECO:0000313" key="1">
    <source>
        <dbReference type="EMBL" id="BAU19037.1"/>
    </source>
</evidence>
<dbReference type="EMBL" id="AP014598">
    <property type="protein sequence ID" value="BAU19037.1"/>
    <property type="molecule type" value="Genomic_DNA"/>
</dbReference>
<sequence length="34" mass="3976">MNKTKKNRTFTLLKIVFPVRGNHKASLKQSMMIN</sequence>
<organism evidence="1 2">
    <name type="scientific">Prevotella intermedia</name>
    <dbReference type="NCBI Taxonomy" id="28131"/>
    <lineage>
        <taxon>Bacteria</taxon>
        <taxon>Pseudomonadati</taxon>
        <taxon>Bacteroidota</taxon>
        <taxon>Bacteroidia</taxon>
        <taxon>Bacteroidales</taxon>
        <taxon>Prevotellaceae</taxon>
        <taxon>Prevotella</taxon>
    </lineage>
</organism>
<gene>
    <name evidence="1" type="ORF">PIOMA14_II_0532</name>
</gene>
<protein>
    <submittedName>
        <fullName evidence="1">Uncharacterized protein</fullName>
    </submittedName>
</protein>
<evidence type="ECO:0000313" key="2">
    <source>
        <dbReference type="Proteomes" id="UP000217431"/>
    </source>
</evidence>
<proteinExistence type="predicted"/>
<accession>A0A0T7APL3</accession>